<evidence type="ECO:0000313" key="4">
    <source>
        <dbReference type="Proteomes" id="UP001629059"/>
    </source>
</evidence>
<dbReference type="EMBL" id="JBELQB010000017">
    <property type="protein sequence ID" value="MFL9839246.1"/>
    <property type="molecule type" value="Genomic_DNA"/>
</dbReference>
<comment type="caution">
    <text evidence="3">The sequence shown here is derived from an EMBL/GenBank/DDBJ whole genome shotgun (WGS) entry which is preliminary data.</text>
</comment>
<feature type="chain" id="PRO_5046442109" description="Lipoprotein" evidence="2">
    <location>
        <begin position="22"/>
        <end position="65"/>
    </location>
</feature>
<dbReference type="PROSITE" id="PS51257">
    <property type="entry name" value="PROKAR_LIPOPROTEIN"/>
    <property type="match status" value="1"/>
</dbReference>
<proteinExistence type="predicted"/>
<keyword evidence="4" id="KW-1185">Reference proteome</keyword>
<dbReference type="Proteomes" id="UP001629059">
    <property type="component" value="Unassembled WGS sequence"/>
</dbReference>
<feature type="signal peptide" evidence="2">
    <location>
        <begin position="1"/>
        <end position="21"/>
    </location>
</feature>
<evidence type="ECO:0008006" key="5">
    <source>
        <dbReference type="Google" id="ProtNLM"/>
    </source>
</evidence>
<gene>
    <name evidence="3" type="ORF">ABS768_17195</name>
</gene>
<organism evidence="3 4">
    <name type="scientific">Flavobacterium rhizophilum</name>
    <dbReference type="NCBI Taxonomy" id="3163296"/>
    <lineage>
        <taxon>Bacteria</taxon>
        <taxon>Pseudomonadati</taxon>
        <taxon>Bacteroidota</taxon>
        <taxon>Flavobacteriia</taxon>
        <taxon>Flavobacteriales</taxon>
        <taxon>Flavobacteriaceae</taxon>
        <taxon>Flavobacterium</taxon>
    </lineage>
</organism>
<accession>A0ABW8YG76</accession>
<evidence type="ECO:0000256" key="2">
    <source>
        <dbReference type="SAM" id="SignalP"/>
    </source>
</evidence>
<keyword evidence="2" id="KW-0732">Signal</keyword>
<feature type="compositionally biased region" description="Basic and acidic residues" evidence="1">
    <location>
        <begin position="52"/>
        <end position="65"/>
    </location>
</feature>
<evidence type="ECO:0000256" key="1">
    <source>
        <dbReference type="SAM" id="MobiDB-lite"/>
    </source>
</evidence>
<sequence length="65" mass="7221">MRKKILTTACLICFIFFTGCSTDDIETPYISADNVEHPSNNGKGKPPHPPHPHGDDDQDKDKTKP</sequence>
<protein>
    <recommendedName>
        <fullName evidence="5">Lipoprotein</fullName>
    </recommendedName>
</protein>
<name>A0ABW8YG76_9FLAO</name>
<feature type="region of interest" description="Disordered" evidence="1">
    <location>
        <begin position="31"/>
        <end position="65"/>
    </location>
</feature>
<reference evidence="3 4" key="1">
    <citation type="submission" date="2024-06" db="EMBL/GenBank/DDBJ databases">
        <authorList>
            <person name="Kaempfer P."/>
            <person name="Viver T."/>
        </authorList>
    </citation>
    <scope>NUCLEOTIDE SEQUENCE [LARGE SCALE GENOMIC DNA]</scope>
    <source>
        <strain evidence="3 4">ST-75</strain>
    </source>
</reference>
<evidence type="ECO:0000313" key="3">
    <source>
        <dbReference type="EMBL" id="MFL9839246.1"/>
    </source>
</evidence>
<dbReference type="RefSeq" id="WP_408076194.1">
    <property type="nucleotide sequence ID" value="NZ_JBELQB010000017.1"/>
</dbReference>